<sequence length="745" mass="82983">MSEGNASPIPLQFAPFGSALDAGFWHKLTQNKLEVYKLDDQPRPIHGFYYNGDAPGLPCRMSLEFNAFDWNYKSPPRCCLSYGTLHNMNTMEAFKESDKKALIDSAAQKIWEDITSGAAILNPSLLTRFLLLTFADLKKYYYYYWFAFPALCYHDNITLATEPVTIKTAFTEKQISSLQQSYDTLCEGGQQVGFFLVKREGDEVTVGNLRDWDTFFGSQRKISSLQQSYDTLCEGGQQVGFFLVKREGDEVTVGNLRDWDTFFGSQRKVTVGFCDPCTLDKHPGWPLRNLLALVAYKWSDRIDELEILCFRDRVREGVRDSSHSLLLQVNMAAVQSQTECPKCVGWEKNQKGKLGPRMVNLSASMDPARLAESAVDLNLKLMRWRLLPSLDLDKISSCRCLLLGSGTLGCNVARCLLGWGVRTITLVDNSKVSFSNPVRQSLFEFEDCVQGGKPKAEAAAEKLKRIFPGVNATGVTLSIPMPGHPVGTSEEAVSQTREDVQKLEELLESHDAVFLLMDTRESRWLPTVMAASKRKLVINAALGFDTYMVCRHGLKRPLSDQAEGGSSADTAPMHSTMGRVIPGHMLGCYFCNDVVAPGNSTRDRTLDQQCTVTRPGISMVAAAMAVELLVSVLQHPDGGQASADTTGKDDHFSADYTSPLGLVPHQLRGFLSRFHTVLPASIRFNRCTACSELVIQKYESDGFDFLLEAFNSPSSYLEDLTGLTQLHLETQDAEIWELSDDEDMM</sequence>
<dbReference type="eggNOG" id="KOG2337">
    <property type="taxonomic scope" value="Eukaryota"/>
</dbReference>
<dbReference type="GO" id="GO:0031667">
    <property type="term" value="P:response to nutrient levels"/>
    <property type="evidence" value="ECO:0007669"/>
    <property type="project" value="UniProtKB-ARBA"/>
</dbReference>
<dbReference type="InParanoid" id="C3YUE8"/>
<dbReference type="STRING" id="7739.C3YUE8"/>
<dbReference type="Gene3D" id="3.40.140.70">
    <property type="entry name" value="Ubiquitin-like modifier-activating enzyme ATG7 N-terminal domain"/>
    <property type="match status" value="1"/>
</dbReference>
<comment type="similarity">
    <text evidence="1 10">Belongs to the ATG7 family.</text>
</comment>
<evidence type="ECO:0000256" key="4">
    <source>
        <dbReference type="ARBA" id="ARBA00022490"/>
    </source>
</evidence>
<dbReference type="Pfam" id="PF00899">
    <property type="entry name" value="ThiF"/>
    <property type="match status" value="1"/>
</dbReference>
<name>C3YUE8_BRAFL</name>
<evidence type="ECO:0000256" key="7">
    <source>
        <dbReference type="ARBA" id="ARBA00023006"/>
    </source>
</evidence>
<dbReference type="InterPro" id="IPR006285">
    <property type="entry name" value="Atg7"/>
</dbReference>
<evidence type="ECO:0000256" key="5">
    <source>
        <dbReference type="ARBA" id="ARBA00022786"/>
    </source>
</evidence>
<feature type="domain" description="THIF-type NAD/FAD binding fold" evidence="11">
    <location>
        <begin position="382"/>
        <end position="637"/>
    </location>
</feature>
<dbReference type="PANTHER" id="PTHR10953:SF3">
    <property type="entry name" value="UBIQUITIN-LIKE MODIFIER-ACTIVATING ENZYME ATG7"/>
    <property type="match status" value="1"/>
</dbReference>
<evidence type="ECO:0000313" key="13">
    <source>
        <dbReference type="EMBL" id="EEN56068.1"/>
    </source>
</evidence>
<protein>
    <recommendedName>
        <fullName evidence="2 10">Ubiquitin-like modifier-activating enzyme ATG7</fullName>
    </recommendedName>
    <alternativeName>
        <fullName evidence="10">Autophagy-related protein 7</fullName>
    </alternativeName>
</protein>
<evidence type="ECO:0000256" key="6">
    <source>
        <dbReference type="ARBA" id="ARBA00022927"/>
    </source>
</evidence>
<dbReference type="InterPro" id="IPR000594">
    <property type="entry name" value="ThiF_NAD_FAD-bd"/>
</dbReference>
<dbReference type="GO" id="GO:0060255">
    <property type="term" value="P:regulation of macromolecule metabolic process"/>
    <property type="evidence" value="ECO:0007669"/>
    <property type="project" value="UniProtKB-ARBA"/>
</dbReference>
<accession>C3YUE8</accession>
<dbReference type="AlphaFoldDB" id="C3YUE8"/>
<evidence type="ECO:0000256" key="1">
    <source>
        <dbReference type="ARBA" id="ARBA00010931"/>
    </source>
</evidence>
<evidence type="ECO:0000259" key="11">
    <source>
        <dbReference type="Pfam" id="PF00899"/>
    </source>
</evidence>
<dbReference type="FunFam" id="3.40.140.70:FF:000001">
    <property type="entry name" value="Ubiquitin-like modifier-activating enzyme atg7"/>
    <property type="match status" value="1"/>
</dbReference>
<organism>
    <name type="scientific">Branchiostoma floridae</name>
    <name type="common">Florida lancelet</name>
    <name type="synonym">Amphioxus</name>
    <dbReference type="NCBI Taxonomy" id="7739"/>
    <lineage>
        <taxon>Eukaryota</taxon>
        <taxon>Metazoa</taxon>
        <taxon>Chordata</taxon>
        <taxon>Cephalochordata</taxon>
        <taxon>Leptocardii</taxon>
        <taxon>Amphioxiformes</taxon>
        <taxon>Branchiostomatidae</taxon>
        <taxon>Branchiostoma</taxon>
    </lineage>
</organism>
<evidence type="ECO:0000256" key="2">
    <source>
        <dbReference type="ARBA" id="ARBA00017647"/>
    </source>
</evidence>
<keyword evidence="3 10" id="KW-0813">Transport</keyword>
<dbReference type="FunFam" id="3.40.50.720:FF:000156">
    <property type="entry name" value="Ubiquitin-like modifier-activating enzyme ATG7"/>
    <property type="match status" value="1"/>
</dbReference>
<feature type="domain" description="Ubiquitin-like modifier-activating enzyme Atg7 N-terminal" evidence="12">
    <location>
        <begin position="11"/>
        <end position="220"/>
    </location>
</feature>
<comment type="function">
    <text evidence="10">E1-like activating enzyme involved in the 2 ubiquitin-like systems required for autophagy.</text>
</comment>
<dbReference type="FunFam" id="3.40.140.100:FF:000001">
    <property type="entry name" value="Ubiquitin-like modifier-activating enzyme ATG7"/>
    <property type="match status" value="1"/>
</dbReference>
<dbReference type="GO" id="GO:0009896">
    <property type="term" value="P:positive regulation of catabolic process"/>
    <property type="evidence" value="ECO:0007669"/>
    <property type="project" value="UniProtKB-ARBA"/>
</dbReference>
<dbReference type="GO" id="GO:0000407">
    <property type="term" value="C:phagophore assembly site"/>
    <property type="evidence" value="ECO:0007669"/>
    <property type="project" value="UniProtKB-SubCell"/>
</dbReference>
<dbReference type="Gene3D" id="3.40.140.100">
    <property type="entry name" value="Ubiquitin-like modifier-activating enzyme ATG7 C-terminal domain"/>
    <property type="match status" value="1"/>
</dbReference>
<evidence type="ECO:0000256" key="3">
    <source>
        <dbReference type="ARBA" id="ARBA00022448"/>
    </source>
</evidence>
<dbReference type="Pfam" id="PF16420">
    <property type="entry name" value="ATG7_N"/>
    <property type="match status" value="1"/>
</dbReference>
<dbReference type="GO" id="GO:0015031">
    <property type="term" value="P:protein transport"/>
    <property type="evidence" value="ECO:0007669"/>
    <property type="project" value="UniProtKB-UniRule"/>
</dbReference>
<dbReference type="CDD" id="cd01486">
    <property type="entry name" value="Apg7"/>
    <property type="match status" value="1"/>
</dbReference>
<dbReference type="Gene3D" id="3.40.50.720">
    <property type="entry name" value="NAD(P)-binding Rossmann-like Domain"/>
    <property type="match status" value="1"/>
</dbReference>
<dbReference type="GO" id="GO:0048511">
    <property type="term" value="P:rhythmic process"/>
    <property type="evidence" value="ECO:0007669"/>
    <property type="project" value="UniProtKB-KW"/>
</dbReference>
<dbReference type="EMBL" id="GG666553">
    <property type="protein sequence ID" value="EEN56068.1"/>
    <property type="molecule type" value="Genomic_DNA"/>
</dbReference>
<dbReference type="SUPFAM" id="SSF69572">
    <property type="entry name" value="Activating enzymes of the ubiquitin-like proteins"/>
    <property type="match status" value="1"/>
</dbReference>
<proteinExistence type="inferred from homology"/>
<comment type="subcellular location">
    <subcellularLocation>
        <location evidence="10">Cytoplasm</location>
    </subcellularLocation>
    <subcellularLocation>
        <location evidence="10">Preautophagosomal structure</location>
    </subcellularLocation>
</comment>
<comment type="subunit">
    <text evidence="10">Homodimer.</text>
</comment>
<dbReference type="FunCoup" id="C3YUE8">
    <property type="interactions" value="352"/>
</dbReference>
<dbReference type="InterPro" id="IPR042522">
    <property type="entry name" value="Atg7_N_1"/>
</dbReference>
<gene>
    <name evidence="13" type="ORF">BRAFLDRAFT_79689</name>
</gene>
<dbReference type="InterPro" id="IPR032197">
    <property type="entry name" value="Atg7_N"/>
</dbReference>
<dbReference type="InterPro" id="IPR035985">
    <property type="entry name" value="Ubiquitin-activating_enz"/>
</dbReference>
<keyword evidence="6 10" id="KW-0653">Protein transport</keyword>
<keyword evidence="8" id="KW-0090">Biological rhythms</keyword>
<dbReference type="GO" id="GO:0042981">
    <property type="term" value="P:regulation of apoptotic process"/>
    <property type="evidence" value="ECO:0007669"/>
    <property type="project" value="UniProtKB-ARBA"/>
</dbReference>
<dbReference type="GO" id="GO:0080090">
    <property type="term" value="P:regulation of primary metabolic process"/>
    <property type="evidence" value="ECO:0007669"/>
    <property type="project" value="UniProtKB-ARBA"/>
</dbReference>
<reference evidence="13" key="1">
    <citation type="journal article" date="2008" name="Nature">
        <title>The amphioxus genome and the evolution of the chordate karyotype.</title>
        <authorList>
            <consortium name="US DOE Joint Genome Institute (JGI-PGF)"/>
            <person name="Putnam N.H."/>
            <person name="Butts T."/>
            <person name="Ferrier D.E.K."/>
            <person name="Furlong R.F."/>
            <person name="Hellsten U."/>
            <person name="Kawashima T."/>
            <person name="Robinson-Rechavi M."/>
            <person name="Shoguchi E."/>
            <person name="Terry A."/>
            <person name="Yu J.-K."/>
            <person name="Benito-Gutierrez E.L."/>
            <person name="Dubchak I."/>
            <person name="Garcia-Fernandez J."/>
            <person name="Gibson-Brown J.J."/>
            <person name="Grigoriev I.V."/>
            <person name="Horton A.C."/>
            <person name="de Jong P.J."/>
            <person name="Jurka J."/>
            <person name="Kapitonov V.V."/>
            <person name="Kohara Y."/>
            <person name="Kuroki Y."/>
            <person name="Lindquist E."/>
            <person name="Lucas S."/>
            <person name="Osoegawa K."/>
            <person name="Pennacchio L.A."/>
            <person name="Salamov A.A."/>
            <person name="Satou Y."/>
            <person name="Sauka-Spengler T."/>
            <person name="Schmutz J."/>
            <person name="Shin-I T."/>
            <person name="Toyoda A."/>
            <person name="Bronner-Fraser M."/>
            <person name="Fujiyama A."/>
            <person name="Holland L.Z."/>
            <person name="Holland P.W.H."/>
            <person name="Satoh N."/>
            <person name="Rokhsar D.S."/>
        </authorList>
    </citation>
    <scope>NUCLEOTIDE SEQUENCE [LARGE SCALE GENOMIC DNA]</scope>
    <source>
        <strain evidence="13">S238N-H82</strain>
        <tissue evidence="13">Testes</tissue>
    </source>
</reference>
<dbReference type="InterPro" id="IPR042523">
    <property type="entry name" value="Atg7_N_2"/>
</dbReference>
<keyword evidence="5 10" id="KW-0833">Ubl conjugation pathway</keyword>
<dbReference type="GO" id="GO:0008641">
    <property type="term" value="F:ubiquitin-like modifier activating enzyme activity"/>
    <property type="evidence" value="ECO:0007669"/>
    <property type="project" value="InterPro"/>
</dbReference>
<feature type="active site" description="Glycyl thioester intermediate" evidence="9">
    <location>
        <position position="610"/>
    </location>
</feature>
<evidence type="ECO:0000256" key="8">
    <source>
        <dbReference type="ARBA" id="ARBA00023108"/>
    </source>
</evidence>
<dbReference type="PANTHER" id="PTHR10953">
    <property type="entry name" value="UBIQUITIN-ACTIVATING ENZYME E1"/>
    <property type="match status" value="1"/>
</dbReference>
<dbReference type="GO" id="GO:0006914">
    <property type="term" value="P:autophagy"/>
    <property type="evidence" value="ECO:0007669"/>
    <property type="project" value="UniProtKB-KW"/>
</dbReference>
<dbReference type="InterPro" id="IPR045886">
    <property type="entry name" value="ThiF/MoeB/HesA"/>
</dbReference>
<keyword evidence="7 10" id="KW-0072">Autophagy</keyword>
<keyword evidence="4 10" id="KW-0963">Cytoplasm</keyword>
<evidence type="ECO:0000259" key="12">
    <source>
        <dbReference type="Pfam" id="PF16420"/>
    </source>
</evidence>
<evidence type="ECO:0000256" key="9">
    <source>
        <dbReference type="PIRSR" id="PIRSR606285-1"/>
    </source>
</evidence>
<dbReference type="NCBIfam" id="TIGR01381">
    <property type="entry name" value="E1_like_apg7"/>
    <property type="match status" value="1"/>
</dbReference>
<evidence type="ECO:0000256" key="10">
    <source>
        <dbReference type="RuleBase" id="RU366022"/>
    </source>
</evidence>